<name>A0ABT4CN40_9CLOT</name>
<reference evidence="1" key="1">
    <citation type="submission" date="2022-12" db="EMBL/GenBank/DDBJ databases">
        <authorList>
            <person name="Wang J."/>
        </authorList>
    </citation>
    <scope>NUCLEOTIDE SEQUENCE</scope>
    <source>
        <strain evidence="1">HY-42-06</strain>
    </source>
</reference>
<sequence length="74" mass="8747">MEKKICPVCNEIRKIKLNCGKCNGNMVDKGREQEYFDDYSADDPIKDYDDYCIHIFKCNKCGFFEKKLIKKIIV</sequence>
<gene>
    <name evidence="1" type="ORF">OXH55_07495</name>
</gene>
<dbReference type="EMBL" id="JAPQES010000002">
    <property type="protein sequence ID" value="MCY6370477.1"/>
    <property type="molecule type" value="Genomic_DNA"/>
</dbReference>
<evidence type="ECO:0000313" key="2">
    <source>
        <dbReference type="Proteomes" id="UP001079657"/>
    </source>
</evidence>
<comment type="caution">
    <text evidence="1">The sequence shown here is derived from an EMBL/GenBank/DDBJ whole genome shotgun (WGS) entry which is preliminary data.</text>
</comment>
<organism evidence="1 2">
    <name type="scientific">Clostridium ganghwense</name>
    <dbReference type="NCBI Taxonomy" id="312089"/>
    <lineage>
        <taxon>Bacteria</taxon>
        <taxon>Bacillati</taxon>
        <taxon>Bacillota</taxon>
        <taxon>Clostridia</taxon>
        <taxon>Eubacteriales</taxon>
        <taxon>Clostridiaceae</taxon>
        <taxon>Clostridium</taxon>
    </lineage>
</organism>
<accession>A0ABT4CN40</accession>
<protein>
    <submittedName>
        <fullName evidence="1">Uncharacterized protein</fullName>
    </submittedName>
</protein>
<dbReference type="RefSeq" id="WP_268049213.1">
    <property type="nucleotide sequence ID" value="NZ_JAPQES010000002.1"/>
</dbReference>
<dbReference type="Proteomes" id="UP001079657">
    <property type="component" value="Unassembled WGS sequence"/>
</dbReference>
<keyword evidence="2" id="KW-1185">Reference proteome</keyword>
<evidence type="ECO:0000313" key="1">
    <source>
        <dbReference type="EMBL" id="MCY6370477.1"/>
    </source>
</evidence>
<proteinExistence type="predicted"/>